<reference evidence="3" key="2">
    <citation type="submission" date="2021-04" db="EMBL/GenBank/DDBJ databases">
        <authorList>
            <person name="Gilroy R."/>
        </authorList>
    </citation>
    <scope>NUCLEOTIDE SEQUENCE</scope>
    <source>
        <strain evidence="3">ChiGjej1B1-98</strain>
    </source>
</reference>
<dbReference type="Proteomes" id="UP000824005">
    <property type="component" value="Unassembled WGS sequence"/>
</dbReference>
<keyword evidence="2" id="KW-0472">Membrane</keyword>
<evidence type="ECO:0000256" key="2">
    <source>
        <dbReference type="SAM" id="Phobius"/>
    </source>
</evidence>
<evidence type="ECO:0000256" key="1">
    <source>
        <dbReference type="SAM" id="MobiDB-lite"/>
    </source>
</evidence>
<reference evidence="3" key="1">
    <citation type="journal article" date="2021" name="PeerJ">
        <title>Extensive microbial diversity within the chicken gut microbiome revealed by metagenomics and culture.</title>
        <authorList>
            <person name="Gilroy R."/>
            <person name="Ravi A."/>
            <person name="Getino M."/>
            <person name="Pursley I."/>
            <person name="Horton D.L."/>
            <person name="Alikhan N.F."/>
            <person name="Baker D."/>
            <person name="Gharbi K."/>
            <person name="Hall N."/>
            <person name="Watson M."/>
            <person name="Adriaenssens E.M."/>
            <person name="Foster-Nyarko E."/>
            <person name="Jarju S."/>
            <person name="Secka A."/>
            <person name="Antonio M."/>
            <person name="Oren A."/>
            <person name="Chaudhuri R.R."/>
            <person name="La Ragione R."/>
            <person name="Hildebrand F."/>
            <person name="Pallen M.J."/>
        </authorList>
    </citation>
    <scope>NUCLEOTIDE SEQUENCE</scope>
    <source>
        <strain evidence="3">ChiGjej1B1-98</strain>
    </source>
</reference>
<keyword evidence="2" id="KW-1133">Transmembrane helix</keyword>
<feature type="region of interest" description="Disordered" evidence="1">
    <location>
        <begin position="87"/>
        <end position="120"/>
    </location>
</feature>
<feature type="transmembrane region" description="Helical" evidence="2">
    <location>
        <begin position="62"/>
        <end position="83"/>
    </location>
</feature>
<sequence length="120" mass="13027">MPLSEEEQRLLDEMERNLYKKEADTVSVSAGPRTVDYTRVAIGLLLAVAGLGIIIAGVAMKLIFIGVIGFAGSVAGILVMMSASKPADAARKDSGKPKQQGDKPSFMDKMSQEWDKRQER</sequence>
<evidence type="ECO:0000313" key="4">
    <source>
        <dbReference type="Proteomes" id="UP000824005"/>
    </source>
</evidence>
<dbReference type="EMBL" id="DXDC01000265">
    <property type="protein sequence ID" value="HIY66349.1"/>
    <property type="molecule type" value="Genomic_DNA"/>
</dbReference>
<proteinExistence type="predicted"/>
<keyword evidence="2" id="KW-0812">Transmembrane</keyword>
<organism evidence="3 4">
    <name type="scientific">Candidatus Agrococcus pullicola</name>
    <dbReference type="NCBI Taxonomy" id="2838429"/>
    <lineage>
        <taxon>Bacteria</taxon>
        <taxon>Bacillati</taxon>
        <taxon>Actinomycetota</taxon>
        <taxon>Actinomycetes</taxon>
        <taxon>Micrococcales</taxon>
        <taxon>Microbacteriaceae</taxon>
        <taxon>Agrococcus</taxon>
    </lineage>
</organism>
<comment type="caution">
    <text evidence="3">The sequence shown here is derived from an EMBL/GenBank/DDBJ whole genome shotgun (WGS) entry which is preliminary data.</text>
</comment>
<feature type="transmembrane region" description="Helical" evidence="2">
    <location>
        <begin position="37"/>
        <end position="56"/>
    </location>
</feature>
<evidence type="ECO:0000313" key="3">
    <source>
        <dbReference type="EMBL" id="HIY66349.1"/>
    </source>
</evidence>
<feature type="compositionally biased region" description="Basic and acidic residues" evidence="1">
    <location>
        <begin position="110"/>
        <end position="120"/>
    </location>
</feature>
<dbReference type="AlphaFoldDB" id="A0A9D2C9Z2"/>
<name>A0A9D2C9Z2_9MICO</name>
<gene>
    <name evidence="3" type="ORF">H9830_08755</name>
</gene>
<protein>
    <submittedName>
        <fullName evidence="3">DUF3040 domain-containing protein</fullName>
    </submittedName>
</protein>
<dbReference type="Pfam" id="PF11239">
    <property type="entry name" value="DUF3040"/>
    <property type="match status" value="1"/>
</dbReference>
<dbReference type="InterPro" id="IPR021401">
    <property type="entry name" value="DUF3040"/>
</dbReference>
<accession>A0A9D2C9Z2</accession>
<feature type="compositionally biased region" description="Basic and acidic residues" evidence="1">
    <location>
        <begin position="88"/>
        <end position="101"/>
    </location>
</feature>